<evidence type="ECO:0000256" key="6">
    <source>
        <dbReference type="ARBA" id="ARBA00022692"/>
    </source>
</evidence>
<dbReference type="InterPro" id="IPR050901">
    <property type="entry name" value="BP-dep_ABC_trans_perm"/>
</dbReference>
<evidence type="ECO:0000256" key="2">
    <source>
        <dbReference type="ARBA" id="ARBA00009047"/>
    </source>
</evidence>
<dbReference type="CDD" id="cd06261">
    <property type="entry name" value="TM_PBP2"/>
    <property type="match status" value="1"/>
</dbReference>
<feature type="domain" description="ABC transmembrane type-1" evidence="10">
    <location>
        <begin position="75"/>
        <end position="266"/>
    </location>
</feature>
<dbReference type="InterPro" id="IPR035906">
    <property type="entry name" value="MetI-like_sf"/>
</dbReference>
<evidence type="ECO:0000256" key="1">
    <source>
        <dbReference type="ARBA" id="ARBA00004651"/>
    </source>
</evidence>
<dbReference type="PANTHER" id="PTHR32243">
    <property type="entry name" value="MALTOSE TRANSPORT SYSTEM PERMEASE-RELATED"/>
    <property type="match status" value="1"/>
</dbReference>
<protein>
    <recommendedName>
        <fullName evidence="10">ABC transmembrane type-1 domain-containing protein</fullName>
    </recommendedName>
</protein>
<dbReference type="SUPFAM" id="SSF161098">
    <property type="entry name" value="MetI-like"/>
    <property type="match status" value="1"/>
</dbReference>
<feature type="transmembrane region" description="Helical" evidence="9">
    <location>
        <begin position="242"/>
        <end position="265"/>
    </location>
</feature>
<reference evidence="11 12" key="1">
    <citation type="journal article" date="2016" name="Sci. Rep.">
        <title>Metabolic traits of an uncultured archaeal lineage -MSBL1- from brine pools of the Red Sea.</title>
        <authorList>
            <person name="Mwirichia R."/>
            <person name="Alam I."/>
            <person name="Rashid M."/>
            <person name="Vinu M."/>
            <person name="Ba-Alawi W."/>
            <person name="Anthony Kamau A."/>
            <person name="Kamanda Ngugi D."/>
            <person name="Goker M."/>
            <person name="Klenk H.P."/>
            <person name="Bajic V."/>
            <person name="Stingl U."/>
        </authorList>
    </citation>
    <scope>NUCLEOTIDE SEQUENCE [LARGE SCALE GENOMIC DNA]</scope>
    <source>
        <strain evidence="11">SCGC-AAA259E19</strain>
    </source>
</reference>
<feature type="transmembrane region" description="Helical" evidence="9">
    <location>
        <begin position="109"/>
        <end position="131"/>
    </location>
</feature>
<gene>
    <name evidence="11" type="ORF">AKJ65_05585</name>
</gene>
<dbReference type="AlphaFoldDB" id="A0A133UIJ2"/>
<feature type="transmembrane region" description="Helical" evidence="9">
    <location>
        <begin position="20"/>
        <end position="41"/>
    </location>
</feature>
<feature type="transmembrane region" description="Helical" evidence="9">
    <location>
        <begin position="200"/>
        <end position="222"/>
    </location>
</feature>
<dbReference type="Proteomes" id="UP000070284">
    <property type="component" value="Unassembled WGS sequence"/>
</dbReference>
<evidence type="ECO:0000256" key="9">
    <source>
        <dbReference type="RuleBase" id="RU363032"/>
    </source>
</evidence>
<feature type="transmembrane region" description="Helical" evidence="9">
    <location>
        <begin position="70"/>
        <end position="97"/>
    </location>
</feature>
<keyword evidence="4" id="KW-1003">Cell membrane</keyword>
<comment type="similarity">
    <text evidence="2">Belongs to the binding-protein-dependent transport system permease family. MalFG subfamily.</text>
</comment>
<dbReference type="EMBL" id="LHXO01000088">
    <property type="protein sequence ID" value="KXA94043.1"/>
    <property type="molecule type" value="Genomic_DNA"/>
</dbReference>
<keyword evidence="12" id="KW-1185">Reference proteome</keyword>
<comment type="caution">
    <text evidence="11">The sequence shown here is derived from an EMBL/GenBank/DDBJ whole genome shotgun (WGS) entry which is preliminary data.</text>
</comment>
<dbReference type="PROSITE" id="PS50928">
    <property type="entry name" value="ABC_TM1"/>
    <property type="match status" value="1"/>
</dbReference>
<name>A0A133UIJ2_9EURY</name>
<evidence type="ECO:0000259" key="10">
    <source>
        <dbReference type="PROSITE" id="PS50928"/>
    </source>
</evidence>
<dbReference type="PANTHER" id="PTHR32243:SF50">
    <property type="entry name" value="MALTOSE_MALTODEXTRIN TRANSPORT SYSTEM PERMEASE PROTEIN MALG"/>
    <property type="match status" value="1"/>
</dbReference>
<organism evidence="11 12">
    <name type="scientific">candidate division MSBL1 archaeon SCGC-AAA259E19</name>
    <dbReference type="NCBI Taxonomy" id="1698264"/>
    <lineage>
        <taxon>Archaea</taxon>
        <taxon>Methanobacteriati</taxon>
        <taxon>Methanobacteriota</taxon>
        <taxon>candidate division MSBL1</taxon>
    </lineage>
</organism>
<dbReference type="Pfam" id="PF00528">
    <property type="entry name" value="BPD_transp_1"/>
    <property type="match status" value="1"/>
</dbReference>
<keyword evidence="8 9" id="KW-0472">Membrane</keyword>
<evidence type="ECO:0000313" key="12">
    <source>
        <dbReference type="Proteomes" id="UP000070284"/>
    </source>
</evidence>
<accession>A0A133UIJ2</accession>
<evidence type="ECO:0000256" key="4">
    <source>
        <dbReference type="ARBA" id="ARBA00022475"/>
    </source>
</evidence>
<keyword evidence="3 9" id="KW-0813">Transport</keyword>
<dbReference type="GO" id="GO:0055085">
    <property type="term" value="P:transmembrane transport"/>
    <property type="evidence" value="ECO:0007669"/>
    <property type="project" value="InterPro"/>
</dbReference>
<evidence type="ECO:0000256" key="5">
    <source>
        <dbReference type="ARBA" id="ARBA00022597"/>
    </source>
</evidence>
<feature type="transmembrane region" description="Helical" evidence="9">
    <location>
        <begin position="143"/>
        <end position="162"/>
    </location>
</feature>
<dbReference type="InterPro" id="IPR000515">
    <property type="entry name" value="MetI-like"/>
</dbReference>
<evidence type="ECO:0000256" key="8">
    <source>
        <dbReference type="ARBA" id="ARBA00023136"/>
    </source>
</evidence>
<sequence>MKGLDDILKKLKKAFPYIPILVYFAFITLPIIFLILGSLGGGEYVTSPNLLPKISNLTFRNLERVIDRDLFWIGFLNSGIVAGVVTIFSVAIAIPTAYAFSKTKIRGGFISLIFSFLGWLFPLTLLVISFYEMSVWMGILDTRYAIVLSHLALVTPVSVWLLKGFFDGIKPSLINAARIDGCSLPEAIWNVLLPIAKPGLAVAAFFSFIASWGNYIFANVLIRSNEMMTMPIALQHFVTGRGALWGQISAATLLSIIPVIIFFAVTQRWIVKGFASGMRGG</sequence>
<evidence type="ECO:0000313" key="11">
    <source>
        <dbReference type="EMBL" id="KXA94043.1"/>
    </source>
</evidence>
<evidence type="ECO:0000256" key="7">
    <source>
        <dbReference type="ARBA" id="ARBA00022989"/>
    </source>
</evidence>
<evidence type="ECO:0000256" key="3">
    <source>
        <dbReference type="ARBA" id="ARBA00022448"/>
    </source>
</evidence>
<proteinExistence type="inferred from homology"/>
<comment type="subcellular location">
    <subcellularLocation>
        <location evidence="1 9">Cell membrane</location>
        <topology evidence="1 9">Multi-pass membrane protein</topology>
    </subcellularLocation>
</comment>
<keyword evidence="6 9" id="KW-0812">Transmembrane</keyword>
<dbReference type="Gene3D" id="1.10.3720.10">
    <property type="entry name" value="MetI-like"/>
    <property type="match status" value="1"/>
</dbReference>
<keyword evidence="5" id="KW-0762">Sugar transport</keyword>
<keyword evidence="7 9" id="KW-1133">Transmembrane helix</keyword>
<dbReference type="GO" id="GO:0005886">
    <property type="term" value="C:plasma membrane"/>
    <property type="evidence" value="ECO:0007669"/>
    <property type="project" value="UniProtKB-SubCell"/>
</dbReference>